<comment type="similarity">
    <text evidence="2">Belongs to the bacterial solute-binding protein 2 family.</text>
</comment>
<reference evidence="6" key="1">
    <citation type="submission" date="2024-05" db="EMBL/GenBank/DDBJ databases">
        <title>Herbiconiux sp. A18JL235.</title>
        <authorList>
            <person name="Zhang G."/>
        </authorList>
    </citation>
    <scope>NUCLEOTIDE SEQUENCE</scope>
    <source>
        <strain evidence="6">A18JL235</strain>
    </source>
</reference>
<dbReference type="InterPro" id="IPR028082">
    <property type="entry name" value="Peripla_BP_I"/>
</dbReference>
<evidence type="ECO:0000256" key="2">
    <source>
        <dbReference type="ARBA" id="ARBA00007639"/>
    </source>
</evidence>
<dbReference type="PANTHER" id="PTHR46847">
    <property type="entry name" value="D-ALLOSE-BINDING PERIPLASMIC PROTEIN-RELATED"/>
    <property type="match status" value="1"/>
</dbReference>
<sequence>MKRHAFRLTAVSVIAVAGLVTAGCSSGTGGDSAATDSALASGDLTGLTFAFAIPTSAAEVYVNQADTFVKQAEELGATVEVYDNAGDATTMLSNADLMVASDPDVIIEFPSVADATTRVGQKFTDAGIPCIAVNVPVEGCPLFNFDQPYLSGLGAEAMAAQMADRGWDASNTTVVIGQASELGASVNIAATAFYAKLSELVPGMTKVSSDDIQPTTTVITPDEGLQGDLGLTIDSGYDATLQALQTIPKDRNVVIYTVSDDTTVGVLRALDNQGRTEQAMVSGYGGSTDALKNIREGDVWVTEQMGFFAYWGEFLLSMAAATAAGADIPELTSPPMVILEKDNVDTFFEAGTDTLIEMPELPESSTYLYDTGILQKFGNVAGAE</sequence>
<name>A0AB39BE73_9MICO</name>
<evidence type="ECO:0000256" key="1">
    <source>
        <dbReference type="ARBA" id="ARBA00004196"/>
    </source>
</evidence>
<dbReference type="Gene3D" id="3.40.50.2300">
    <property type="match status" value="2"/>
</dbReference>
<evidence type="ECO:0000256" key="3">
    <source>
        <dbReference type="ARBA" id="ARBA00022729"/>
    </source>
</evidence>
<accession>A0AB39BE73</accession>
<comment type="subcellular location">
    <subcellularLocation>
        <location evidence="1">Cell envelope</location>
    </subcellularLocation>
</comment>
<dbReference type="GO" id="GO:0030246">
    <property type="term" value="F:carbohydrate binding"/>
    <property type="evidence" value="ECO:0007669"/>
    <property type="project" value="UniProtKB-ARBA"/>
</dbReference>
<evidence type="ECO:0000259" key="5">
    <source>
        <dbReference type="Pfam" id="PF13407"/>
    </source>
</evidence>
<proteinExistence type="inferred from homology"/>
<feature type="domain" description="Periplasmic binding protein" evidence="5">
    <location>
        <begin position="49"/>
        <end position="300"/>
    </location>
</feature>
<dbReference type="AlphaFoldDB" id="A0AB39BE73"/>
<gene>
    <name evidence="6" type="ORF">ABFY20_14055</name>
</gene>
<feature type="chain" id="PRO_5044221088" evidence="4">
    <location>
        <begin position="23"/>
        <end position="384"/>
    </location>
</feature>
<feature type="signal peptide" evidence="4">
    <location>
        <begin position="1"/>
        <end position="22"/>
    </location>
</feature>
<evidence type="ECO:0000256" key="4">
    <source>
        <dbReference type="SAM" id="SignalP"/>
    </source>
</evidence>
<keyword evidence="3 4" id="KW-0732">Signal</keyword>
<dbReference type="GO" id="GO:0030313">
    <property type="term" value="C:cell envelope"/>
    <property type="evidence" value="ECO:0007669"/>
    <property type="project" value="UniProtKB-SubCell"/>
</dbReference>
<dbReference type="EMBL" id="CP162511">
    <property type="protein sequence ID" value="XDI04446.1"/>
    <property type="molecule type" value="Genomic_DNA"/>
</dbReference>
<dbReference type="InterPro" id="IPR025997">
    <property type="entry name" value="SBP_2_dom"/>
</dbReference>
<dbReference type="PROSITE" id="PS51257">
    <property type="entry name" value="PROKAR_LIPOPROTEIN"/>
    <property type="match status" value="1"/>
</dbReference>
<organism evidence="6">
    <name type="scientific">Herbiconiux sp. A18JL235</name>
    <dbReference type="NCBI Taxonomy" id="3152363"/>
    <lineage>
        <taxon>Bacteria</taxon>
        <taxon>Bacillati</taxon>
        <taxon>Actinomycetota</taxon>
        <taxon>Actinomycetes</taxon>
        <taxon>Micrococcales</taxon>
        <taxon>Microbacteriaceae</taxon>
        <taxon>Herbiconiux</taxon>
    </lineage>
</organism>
<evidence type="ECO:0000313" key="6">
    <source>
        <dbReference type="EMBL" id="XDI04446.1"/>
    </source>
</evidence>
<protein>
    <submittedName>
        <fullName evidence="6">Sugar ABC transporter substrate-binding protein</fullName>
    </submittedName>
</protein>
<dbReference type="PANTHER" id="PTHR46847:SF1">
    <property type="entry name" value="D-ALLOSE-BINDING PERIPLASMIC PROTEIN-RELATED"/>
    <property type="match status" value="1"/>
</dbReference>
<dbReference type="RefSeq" id="WP_368496846.1">
    <property type="nucleotide sequence ID" value="NZ_CP162511.1"/>
</dbReference>
<dbReference type="SUPFAM" id="SSF53822">
    <property type="entry name" value="Periplasmic binding protein-like I"/>
    <property type="match status" value="1"/>
</dbReference>
<dbReference type="Pfam" id="PF13407">
    <property type="entry name" value="Peripla_BP_4"/>
    <property type="match status" value="1"/>
</dbReference>